<dbReference type="AlphaFoldDB" id="A0A0A7GEB3"/>
<dbReference type="InterPro" id="IPR029063">
    <property type="entry name" value="SAM-dependent_MTases_sf"/>
</dbReference>
<evidence type="ECO:0000256" key="1">
    <source>
        <dbReference type="ARBA" id="ARBA00022555"/>
    </source>
</evidence>
<accession>A0A0A7GEB3</accession>
<dbReference type="NCBIfam" id="TIGR00308">
    <property type="entry name" value="TRM1"/>
    <property type="match status" value="1"/>
</dbReference>
<dbReference type="RefSeq" id="WP_048092125.1">
    <property type="nucleotide sequence ID" value="NZ_CP009552.1"/>
</dbReference>
<keyword evidence="4 8" id="KW-0949">S-adenosyl-L-methionine</keyword>
<evidence type="ECO:0000313" key="10">
    <source>
        <dbReference type="EMBL" id="AIY90359.1"/>
    </source>
</evidence>
<keyword evidence="6 8" id="KW-0694">RNA-binding</keyword>
<evidence type="ECO:0000256" key="2">
    <source>
        <dbReference type="ARBA" id="ARBA00022603"/>
    </source>
</evidence>
<dbReference type="GeneID" id="24797900"/>
<feature type="binding site" evidence="8">
    <location>
        <position position="66"/>
    </location>
    <ligand>
        <name>S-adenosyl-L-methionine</name>
        <dbReference type="ChEBI" id="CHEBI:59789"/>
    </ligand>
</feature>
<feature type="binding site" evidence="8">
    <location>
        <position position="24"/>
    </location>
    <ligand>
        <name>S-adenosyl-L-methionine</name>
        <dbReference type="ChEBI" id="CHEBI:59789"/>
    </ligand>
</feature>
<feature type="binding site" evidence="8">
    <location>
        <position position="224"/>
    </location>
    <ligand>
        <name>Zn(2+)</name>
        <dbReference type="ChEBI" id="CHEBI:29105"/>
    </ligand>
</feature>
<evidence type="ECO:0000256" key="7">
    <source>
        <dbReference type="ARBA" id="ARBA00039099"/>
    </source>
</evidence>
<evidence type="ECO:0000256" key="5">
    <source>
        <dbReference type="ARBA" id="ARBA00022694"/>
    </source>
</evidence>
<feature type="binding site" evidence="8">
    <location>
        <position position="92"/>
    </location>
    <ligand>
        <name>S-adenosyl-L-methionine</name>
        <dbReference type="ChEBI" id="CHEBI:59789"/>
    </ligand>
</feature>
<protein>
    <recommendedName>
        <fullName evidence="7 8">tRNA (guanine(26)-N(2))-dimethyltransferase</fullName>
        <ecNumber evidence="7 8">2.1.1.216</ecNumber>
    </recommendedName>
    <alternativeName>
        <fullName evidence="8">tRNA 2,2-dimethylguanosine-26 methyltransferase</fullName>
    </alternativeName>
    <alternativeName>
        <fullName evidence="8">tRNA(guanine-26,N(2)-N(2)) methyltransferase</fullName>
    </alternativeName>
    <alternativeName>
        <fullName evidence="8">tRNA(m(2,2)G26)dimethyltransferase</fullName>
    </alternativeName>
</protein>
<feature type="binding site" evidence="8">
    <location>
        <position position="242"/>
    </location>
    <ligand>
        <name>Zn(2+)</name>
        <dbReference type="ChEBI" id="CHEBI:29105"/>
    </ligand>
</feature>
<keyword evidence="3 8" id="KW-0808">Transferase</keyword>
<dbReference type="GO" id="GO:0002940">
    <property type="term" value="P:tRNA N2-guanine methylation"/>
    <property type="evidence" value="ECO:0007669"/>
    <property type="project" value="TreeGrafter"/>
</dbReference>
<name>A0A0A7GEB3_GEOAI</name>
<dbReference type="InterPro" id="IPR022923">
    <property type="entry name" value="TRM1_arc_bac"/>
</dbReference>
<feature type="binding site" evidence="8">
    <location>
        <position position="93"/>
    </location>
    <ligand>
        <name>S-adenosyl-L-methionine</name>
        <dbReference type="ChEBI" id="CHEBI:59789"/>
    </ligand>
</feature>
<evidence type="ECO:0000256" key="6">
    <source>
        <dbReference type="ARBA" id="ARBA00022884"/>
    </source>
</evidence>
<dbReference type="EC" id="2.1.1.216" evidence="7 8"/>
<dbReference type="PANTHER" id="PTHR10631">
    <property type="entry name" value="N 2 ,N 2 -DIMETHYLGUANOSINE TRNA METHYLTRANSFERASE"/>
    <property type="match status" value="1"/>
</dbReference>
<feature type="binding site" evidence="8">
    <location>
        <position position="49"/>
    </location>
    <ligand>
        <name>S-adenosyl-L-methionine</name>
        <dbReference type="ChEBI" id="CHEBI:59789"/>
    </ligand>
</feature>
<dbReference type="SUPFAM" id="SSF53335">
    <property type="entry name" value="S-adenosyl-L-methionine-dependent methyltransferases"/>
    <property type="match status" value="1"/>
</dbReference>
<dbReference type="Pfam" id="PF02005">
    <property type="entry name" value="TRM"/>
    <property type="match status" value="1"/>
</dbReference>
<dbReference type="STRING" id="565033.GACE_1318"/>
<evidence type="ECO:0000256" key="4">
    <source>
        <dbReference type="ARBA" id="ARBA00022691"/>
    </source>
</evidence>
<dbReference type="Gene3D" id="3.30.56.70">
    <property type="entry name" value="N2,N2-dimethylguanosine tRNA methyltransferase, C-terminal domain"/>
    <property type="match status" value="1"/>
</dbReference>
<sequence>MIVEGRAKIVAEGVFYNPRMKFCRDADMEIFRHLGSKSYLDALSASGIRGIRAYLEAGFDSVEFNDISSRAARVIERNLSLNGIQAVVHNRDAASLMRERSYEHVDLDPFGSPSEFIDSACRSAKKYLSITATDTSALCGSAPISGLRKYSAFAEKTEYYHEVGLRMLIGKAVREITKYDRYAEVLISWAREHYYRVHMKTGKSSRKAGKMYEKIGYILHCRKCRNRVTISIFDTPEKVCVCGNEFRMYGPLWLGELHRNEFVAKLNKEGETGKLFSAIQNEIETITHYDIHEITRMLQISPPRLDAVIEWLRDNGHRASRTRFGGTSFKTDADIETVKEIISRIPR</sequence>
<comment type="function">
    <text evidence="8">Dimethylates a single guanine residue at position 26 of a number of tRNAs using S-adenosyl-L-methionine as donor of the methyl groups.</text>
</comment>
<keyword evidence="5 8" id="KW-0819">tRNA processing</keyword>
<keyword evidence="1 8" id="KW-0820">tRNA-binding</keyword>
<dbReference type="GO" id="GO:0160104">
    <property type="term" value="F:tRNA (guanine(26)-N2)-dimethyltransferase activity"/>
    <property type="evidence" value="ECO:0007669"/>
    <property type="project" value="UniProtKB-UniRule"/>
</dbReference>
<dbReference type="EMBL" id="CP009552">
    <property type="protein sequence ID" value="AIY90359.1"/>
    <property type="molecule type" value="Genomic_DNA"/>
</dbReference>
<dbReference type="PANTHER" id="PTHR10631:SF3">
    <property type="entry name" value="TRNA (GUANINE(26)-N(2))-DIMETHYLTRANSFERASE"/>
    <property type="match status" value="1"/>
</dbReference>
<feature type="binding site" evidence="8">
    <location>
        <position position="221"/>
    </location>
    <ligand>
        <name>Zn(2+)</name>
        <dbReference type="ChEBI" id="CHEBI:29105"/>
    </ligand>
</feature>
<dbReference type="GO" id="GO:0046872">
    <property type="term" value="F:metal ion binding"/>
    <property type="evidence" value="ECO:0007669"/>
    <property type="project" value="UniProtKB-KW"/>
</dbReference>
<feature type="binding site" evidence="8">
    <location>
        <position position="240"/>
    </location>
    <ligand>
        <name>Zn(2+)</name>
        <dbReference type="ChEBI" id="CHEBI:29105"/>
    </ligand>
</feature>
<proteinExistence type="inferred from homology"/>
<keyword evidence="8" id="KW-0862">Zinc</keyword>
<dbReference type="HOGENOM" id="CLU_010862_5_1_2"/>
<dbReference type="eggNOG" id="arCOG01219">
    <property type="taxonomic scope" value="Archaea"/>
</dbReference>
<comment type="similarity">
    <text evidence="8 9">Belongs to the class I-like SAM-binding methyltransferase superfamily. Trm1 family.</text>
</comment>
<keyword evidence="8" id="KW-0479">Metal-binding</keyword>
<reference evidence="10 11" key="1">
    <citation type="journal article" date="2015" name="Appl. Environ. Microbiol.">
        <title>The Geoglobus acetivorans genome: Fe(III) reduction, acetate utilization, autotrophic growth, and degradation of aromatic compounds in a hyperthermophilic archaeon.</title>
        <authorList>
            <person name="Mardanov A.V."/>
            <person name="Slododkina G.B."/>
            <person name="Slobodkin A.I."/>
            <person name="Beletsky A.V."/>
            <person name="Gavrilov S.N."/>
            <person name="Kublanov I.V."/>
            <person name="Bonch-Osmolovskaya E.A."/>
            <person name="Skryabin K.G."/>
            <person name="Ravin N.V."/>
        </authorList>
    </citation>
    <scope>NUCLEOTIDE SEQUENCE [LARGE SCALE GENOMIC DNA]</scope>
    <source>
        <strain evidence="10 11">SBH6</strain>
    </source>
</reference>
<evidence type="ECO:0000256" key="3">
    <source>
        <dbReference type="ARBA" id="ARBA00022679"/>
    </source>
</evidence>
<dbReference type="InterPro" id="IPR002905">
    <property type="entry name" value="Trm1"/>
</dbReference>
<dbReference type="KEGG" id="gac:GACE_1318"/>
<evidence type="ECO:0000256" key="8">
    <source>
        <dbReference type="HAMAP-Rule" id="MF_00290"/>
    </source>
</evidence>
<dbReference type="GO" id="GO:0000049">
    <property type="term" value="F:tRNA binding"/>
    <property type="evidence" value="ECO:0007669"/>
    <property type="project" value="UniProtKB-UniRule"/>
</dbReference>
<dbReference type="Gene3D" id="3.40.50.150">
    <property type="entry name" value="Vaccinia Virus protein VP39"/>
    <property type="match status" value="1"/>
</dbReference>
<dbReference type="InterPro" id="IPR042296">
    <property type="entry name" value="tRNA_met_Trm1_C"/>
</dbReference>
<evidence type="ECO:0000313" key="11">
    <source>
        <dbReference type="Proteomes" id="UP000030624"/>
    </source>
</evidence>
<dbReference type="Proteomes" id="UP000030624">
    <property type="component" value="Chromosome"/>
</dbReference>
<organism evidence="10 11">
    <name type="scientific">Geoglobus acetivorans</name>
    <dbReference type="NCBI Taxonomy" id="565033"/>
    <lineage>
        <taxon>Archaea</taxon>
        <taxon>Methanobacteriati</taxon>
        <taxon>Methanobacteriota</taxon>
        <taxon>Archaeoglobi</taxon>
        <taxon>Archaeoglobales</taxon>
        <taxon>Archaeoglobaceae</taxon>
        <taxon>Geoglobus</taxon>
    </lineage>
</organism>
<dbReference type="PROSITE" id="PS51626">
    <property type="entry name" value="SAM_MT_TRM1"/>
    <property type="match status" value="1"/>
</dbReference>
<gene>
    <name evidence="8" type="primary">trm1</name>
    <name evidence="10" type="ORF">GACE_1318</name>
</gene>
<comment type="catalytic activity">
    <reaction evidence="8">
        <text>guanosine(26) in tRNA + 2 S-adenosyl-L-methionine = N(2)-dimethylguanosine(26) in tRNA + 2 S-adenosyl-L-homocysteine + 2 H(+)</text>
        <dbReference type="Rhea" id="RHEA:43140"/>
        <dbReference type="Rhea" id="RHEA-COMP:10359"/>
        <dbReference type="Rhea" id="RHEA-COMP:10360"/>
        <dbReference type="ChEBI" id="CHEBI:15378"/>
        <dbReference type="ChEBI" id="CHEBI:57856"/>
        <dbReference type="ChEBI" id="CHEBI:59789"/>
        <dbReference type="ChEBI" id="CHEBI:74269"/>
        <dbReference type="ChEBI" id="CHEBI:74513"/>
        <dbReference type="EC" id="2.1.1.216"/>
    </reaction>
</comment>
<evidence type="ECO:0000256" key="9">
    <source>
        <dbReference type="PROSITE-ProRule" id="PRU00958"/>
    </source>
</evidence>
<keyword evidence="2 8" id="KW-0489">Methyltransferase</keyword>
<dbReference type="HAMAP" id="MF_00290">
    <property type="entry name" value="tRNA_dimethyltr_TRM1"/>
    <property type="match status" value="1"/>
</dbReference>